<feature type="domain" description="Transposase IS204/IS1001/IS1096/IS1165 zinc-finger" evidence="1">
    <location>
        <begin position="44"/>
        <end position="87"/>
    </location>
</feature>
<dbReference type="InterPro" id="IPR029261">
    <property type="entry name" value="Transposase_Znf"/>
</dbReference>
<accession>A0A5C6ME11</accession>
<evidence type="ECO:0000313" key="3">
    <source>
        <dbReference type="Proteomes" id="UP000321083"/>
    </source>
</evidence>
<gene>
    <name evidence="2" type="ORF">E3A20_01320</name>
</gene>
<dbReference type="Proteomes" id="UP000321083">
    <property type="component" value="Unassembled WGS sequence"/>
</dbReference>
<name>A0A5C6ME11_9PLAN</name>
<evidence type="ECO:0000313" key="2">
    <source>
        <dbReference type="EMBL" id="TWW12501.1"/>
    </source>
</evidence>
<protein>
    <submittedName>
        <fullName evidence="2">Transposase</fullName>
    </submittedName>
</protein>
<organism evidence="2 3">
    <name type="scientific">Planctomyces bekefii</name>
    <dbReference type="NCBI Taxonomy" id="1653850"/>
    <lineage>
        <taxon>Bacteria</taxon>
        <taxon>Pseudomonadati</taxon>
        <taxon>Planctomycetota</taxon>
        <taxon>Planctomycetia</taxon>
        <taxon>Planctomycetales</taxon>
        <taxon>Planctomycetaceae</taxon>
        <taxon>Planctomyces</taxon>
    </lineage>
</organism>
<dbReference type="EMBL" id="SRHE01000010">
    <property type="protein sequence ID" value="TWW12501.1"/>
    <property type="molecule type" value="Genomic_DNA"/>
</dbReference>
<dbReference type="Pfam" id="PF14690">
    <property type="entry name" value="Zn_ribbon_ISL3"/>
    <property type="match status" value="1"/>
</dbReference>
<evidence type="ECO:0000259" key="1">
    <source>
        <dbReference type="Pfam" id="PF14690"/>
    </source>
</evidence>
<comment type="caution">
    <text evidence="2">The sequence shown here is derived from an EMBL/GenBank/DDBJ whole genome shotgun (WGS) entry which is preliminary data.</text>
</comment>
<reference evidence="2 3" key="1">
    <citation type="submission" date="2019-08" db="EMBL/GenBank/DDBJ databases">
        <title>100 year-old enigma solved: identification of Planctomyces bekefii, the type genus and species of the phylum Planctomycetes.</title>
        <authorList>
            <person name="Svetlana D.N."/>
            <person name="Overmann J."/>
        </authorList>
    </citation>
    <scope>NUCLEOTIDE SEQUENCE [LARGE SCALE GENOMIC DNA]</scope>
    <source>
        <strain evidence="2">Phe10_nw2017</strain>
    </source>
</reference>
<reference evidence="2 3" key="2">
    <citation type="submission" date="2019-08" db="EMBL/GenBank/DDBJ databases">
        <authorList>
            <person name="Henke P."/>
        </authorList>
    </citation>
    <scope>NUCLEOTIDE SEQUENCE [LARGE SCALE GENOMIC DNA]</scope>
    <source>
        <strain evidence="2">Phe10_nw2017</strain>
    </source>
</reference>
<keyword evidence="3" id="KW-1185">Reference proteome</keyword>
<proteinExistence type="predicted"/>
<dbReference type="AlphaFoldDB" id="A0A5C6ME11"/>
<sequence length="108" mass="12404">MQDRELYQAILGLKSPWSVSKVTLNSERQQVDVFVEHPSGTMFCCPECSETLPCHDHTSERQWRHFDSCQLKTLLHASIPQVNCPRHGVIQVRVPWADKGSRFTILAE</sequence>